<keyword evidence="1" id="KW-0645">Protease</keyword>
<organism evidence="7 8">
    <name type="scientific">Tenacibaculum tangerinum</name>
    <dbReference type="NCBI Taxonomy" id="3038772"/>
    <lineage>
        <taxon>Bacteria</taxon>
        <taxon>Pseudomonadati</taxon>
        <taxon>Bacteroidota</taxon>
        <taxon>Flavobacteriia</taxon>
        <taxon>Flavobacteriales</taxon>
        <taxon>Flavobacteriaceae</taxon>
        <taxon>Tenacibaculum</taxon>
    </lineage>
</organism>
<evidence type="ECO:0000313" key="8">
    <source>
        <dbReference type="Proteomes" id="UP001232001"/>
    </source>
</evidence>
<sequence length="157" mass="18436">MKIINSHKNVSLEYEEDLILKIESLALKHYPNEFGGFLIGYYSDDLKTLVLTDVLSPNEYKSHRILFERSAEGIKEKLLELFKLNEKRYYVGEWHSHPDASSMYSLTDLNAMQSIAESETIRIKNPILLIVSINNQKLKNYTFYLYDNNTLFEYGRK</sequence>
<protein>
    <submittedName>
        <fullName evidence="7">Mov34/MPN/PAD-1 family protein</fullName>
    </submittedName>
</protein>
<dbReference type="Pfam" id="PF14464">
    <property type="entry name" value="Prok-JAB"/>
    <property type="match status" value="1"/>
</dbReference>
<evidence type="ECO:0000256" key="3">
    <source>
        <dbReference type="ARBA" id="ARBA00022801"/>
    </source>
</evidence>
<evidence type="ECO:0000256" key="5">
    <source>
        <dbReference type="ARBA" id="ARBA00023049"/>
    </source>
</evidence>
<evidence type="ECO:0000256" key="2">
    <source>
        <dbReference type="ARBA" id="ARBA00022723"/>
    </source>
</evidence>
<dbReference type="RefSeq" id="WP_279651868.1">
    <property type="nucleotide sequence ID" value="NZ_CP122539.1"/>
</dbReference>
<proteinExistence type="predicted"/>
<evidence type="ECO:0000313" key="7">
    <source>
        <dbReference type="EMBL" id="WGH75997.1"/>
    </source>
</evidence>
<accession>A0ABY8L3J6</accession>
<keyword evidence="3" id="KW-0378">Hydrolase</keyword>
<evidence type="ECO:0000256" key="1">
    <source>
        <dbReference type="ARBA" id="ARBA00022670"/>
    </source>
</evidence>
<dbReference type="InterPro" id="IPR028090">
    <property type="entry name" value="JAB_dom_prok"/>
</dbReference>
<evidence type="ECO:0000259" key="6">
    <source>
        <dbReference type="Pfam" id="PF14464"/>
    </source>
</evidence>
<dbReference type="SUPFAM" id="SSF102712">
    <property type="entry name" value="JAB1/MPN domain"/>
    <property type="match status" value="1"/>
</dbReference>
<keyword evidence="5" id="KW-0482">Metalloprotease</keyword>
<keyword evidence="2" id="KW-0479">Metal-binding</keyword>
<evidence type="ECO:0000256" key="4">
    <source>
        <dbReference type="ARBA" id="ARBA00022833"/>
    </source>
</evidence>
<dbReference type="Gene3D" id="3.40.140.10">
    <property type="entry name" value="Cytidine Deaminase, domain 2"/>
    <property type="match status" value="1"/>
</dbReference>
<dbReference type="EMBL" id="CP122539">
    <property type="protein sequence ID" value="WGH75997.1"/>
    <property type="molecule type" value="Genomic_DNA"/>
</dbReference>
<keyword evidence="8" id="KW-1185">Reference proteome</keyword>
<dbReference type="Proteomes" id="UP001232001">
    <property type="component" value="Chromosome"/>
</dbReference>
<keyword evidence="4" id="KW-0862">Zinc</keyword>
<reference evidence="7 8" key="1">
    <citation type="submission" date="2023-04" db="EMBL/GenBank/DDBJ databases">
        <title>Tenacibaculum tangerinum sp. nov., isolated from sea tidal flat of South Korea.</title>
        <authorList>
            <person name="Lee S.H."/>
            <person name="Kim J.-J."/>
        </authorList>
    </citation>
    <scope>NUCLEOTIDE SEQUENCE [LARGE SCALE GENOMIC DNA]</scope>
    <source>
        <strain evidence="7 8">GRR-S3-23</strain>
    </source>
</reference>
<name>A0ABY8L3J6_9FLAO</name>
<feature type="domain" description="JAB" evidence="6">
    <location>
        <begin position="16"/>
        <end position="136"/>
    </location>
</feature>
<gene>
    <name evidence="7" type="ORF">P8625_02180</name>
</gene>